<dbReference type="Proteomes" id="UP000008210">
    <property type="component" value="Chromosome 1"/>
</dbReference>
<dbReference type="HOGENOM" id="CLU_2329014_0_0_4"/>
<dbReference type="AlphaFoldDB" id="Q0KC81"/>
<sequence length="98" mass="10627">MLASVLAGKWLIAVPGKLAAVRAGSDSSVVHRGAFLIKTRFACPRRSAMQGDGRFAGTMKYAPAPSCCRKNRATAGSGTIPLIWQKIFFRGRLNEFQK</sequence>
<dbReference type="EMBL" id="AM260479">
    <property type="protein sequence ID" value="CAJ92390.1"/>
    <property type="molecule type" value="Genomic_DNA"/>
</dbReference>
<organism evidence="1 2">
    <name type="scientific">Cupriavidus necator (strain ATCC 17699 / DSM 428 / KCTC 22496 / NCIMB 10442 / H16 / Stanier 337)</name>
    <name type="common">Ralstonia eutropha</name>
    <dbReference type="NCBI Taxonomy" id="381666"/>
    <lineage>
        <taxon>Bacteria</taxon>
        <taxon>Pseudomonadati</taxon>
        <taxon>Pseudomonadota</taxon>
        <taxon>Betaproteobacteria</taxon>
        <taxon>Burkholderiales</taxon>
        <taxon>Burkholderiaceae</taxon>
        <taxon>Cupriavidus</taxon>
    </lineage>
</organism>
<reference evidence="1 2" key="1">
    <citation type="journal article" date="2006" name="Nat. Biotechnol.">
        <title>Genome sequence of the bioplastic-producing 'Knallgas' bacterium Ralstonia eutropha H16.</title>
        <authorList>
            <person name="Pohlmann A."/>
            <person name="Fricke W.F."/>
            <person name="Reinecke F."/>
            <person name="Kusian B."/>
            <person name="Liesegang H."/>
            <person name="Cramm R."/>
            <person name="Eitinger T."/>
            <person name="Ewering C."/>
            <person name="Potter M."/>
            <person name="Schwartz E."/>
            <person name="Strittmatter A."/>
            <person name="Voss I."/>
            <person name="Gottschalk G."/>
            <person name="Steinbuechel A."/>
            <person name="Friedrich B."/>
            <person name="Bowien B."/>
        </authorList>
    </citation>
    <scope>NUCLEOTIDE SEQUENCE [LARGE SCALE GENOMIC DNA]</scope>
    <source>
        <strain evidence="2">ATCC 17699 / DSM 428 / KCTC 22496 / NCIMB 10442 / H16 / Stanier 337</strain>
    </source>
</reference>
<protein>
    <submittedName>
        <fullName evidence="1">Uncharacterized protein</fullName>
    </submittedName>
</protein>
<keyword evidence="2" id="KW-1185">Reference proteome</keyword>
<dbReference type="KEGG" id="reh:H16_A1250"/>
<evidence type="ECO:0000313" key="2">
    <source>
        <dbReference type="Proteomes" id="UP000008210"/>
    </source>
</evidence>
<gene>
    <name evidence="1" type="ordered locus">H16_A1250</name>
</gene>
<evidence type="ECO:0000313" key="1">
    <source>
        <dbReference type="EMBL" id="CAJ92390.1"/>
    </source>
</evidence>
<proteinExistence type="predicted"/>
<dbReference type="RefSeq" id="WP_011614957.1">
    <property type="nucleotide sequence ID" value="NC_008313.1"/>
</dbReference>
<accession>Q0KC81</accession>
<name>Q0KC81_CUPNH</name>